<evidence type="ECO:0000313" key="3">
    <source>
        <dbReference type="Proteomes" id="UP001147653"/>
    </source>
</evidence>
<organism evidence="2 3">
    <name type="scientific">Solirubrobacter phytolaccae</name>
    <dbReference type="NCBI Taxonomy" id="1404360"/>
    <lineage>
        <taxon>Bacteria</taxon>
        <taxon>Bacillati</taxon>
        <taxon>Actinomycetota</taxon>
        <taxon>Thermoleophilia</taxon>
        <taxon>Solirubrobacterales</taxon>
        <taxon>Solirubrobacteraceae</taxon>
        <taxon>Solirubrobacter</taxon>
    </lineage>
</organism>
<sequence>MSPLLKTLMKFSKTRQGRKLTSQAMTYARSPQGRKQLAQVQRQLSQRRKPR</sequence>
<reference evidence="2" key="1">
    <citation type="submission" date="2022-10" db="EMBL/GenBank/DDBJ databases">
        <title>The WGS of Solirubrobacter phytolaccae KCTC 29190.</title>
        <authorList>
            <person name="Jiang Z."/>
        </authorList>
    </citation>
    <scope>NUCLEOTIDE SEQUENCE</scope>
    <source>
        <strain evidence="2">KCTC 29190</strain>
    </source>
</reference>
<dbReference type="Proteomes" id="UP001147653">
    <property type="component" value="Unassembled WGS sequence"/>
</dbReference>
<name>A0A9X3NCP3_9ACTN</name>
<protein>
    <submittedName>
        <fullName evidence="2">Uncharacterized protein</fullName>
    </submittedName>
</protein>
<keyword evidence="3" id="KW-1185">Reference proteome</keyword>
<feature type="region of interest" description="Disordered" evidence="1">
    <location>
        <begin position="12"/>
        <end position="51"/>
    </location>
</feature>
<proteinExistence type="predicted"/>
<gene>
    <name evidence="2" type="ORF">OJ997_14570</name>
</gene>
<dbReference type="EMBL" id="JAPDDP010000022">
    <property type="protein sequence ID" value="MDA0181526.1"/>
    <property type="molecule type" value="Genomic_DNA"/>
</dbReference>
<evidence type="ECO:0000256" key="1">
    <source>
        <dbReference type="SAM" id="MobiDB-lite"/>
    </source>
</evidence>
<evidence type="ECO:0000313" key="2">
    <source>
        <dbReference type="EMBL" id="MDA0181526.1"/>
    </source>
</evidence>
<dbReference type="RefSeq" id="WP_270025842.1">
    <property type="nucleotide sequence ID" value="NZ_JAPDDP010000022.1"/>
</dbReference>
<dbReference type="AlphaFoldDB" id="A0A9X3NCP3"/>
<comment type="caution">
    <text evidence="2">The sequence shown here is derived from an EMBL/GenBank/DDBJ whole genome shotgun (WGS) entry which is preliminary data.</text>
</comment>
<accession>A0A9X3NCP3</accession>